<dbReference type="VEuPathDB" id="FungiDB:EYZ11_011198"/>
<comment type="caution">
    <text evidence="1">The sequence shown here is derived from an EMBL/GenBank/DDBJ whole genome shotgun (WGS) entry which is preliminary data.</text>
</comment>
<proteinExistence type="predicted"/>
<evidence type="ECO:0000313" key="2">
    <source>
        <dbReference type="Proteomes" id="UP000308092"/>
    </source>
</evidence>
<reference evidence="1 2" key="1">
    <citation type="submission" date="2019-03" db="EMBL/GenBank/DDBJ databases">
        <title>The genome sequence of a newly discovered highly antifungal drug resistant Aspergillus species, Aspergillus tanneri NIH 1004.</title>
        <authorList>
            <person name="Mounaud S."/>
            <person name="Singh I."/>
            <person name="Joardar V."/>
            <person name="Pakala S."/>
            <person name="Pakala S."/>
            <person name="Venepally P."/>
            <person name="Hoover J."/>
            <person name="Nierman W."/>
            <person name="Chung J."/>
            <person name="Losada L."/>
        </authorList>
    </citation>
    <scope>NUCLEOTIDE SEQUENCE [LARGE SCALE GENOMIC DNA]</scope>
    <source>
        <strain evidence="1 2">NIH1004</strain>
    </source>
</reference>
<dbReference type="AlphaFoldDB" id="A0A4S3J3E2"/>
<dbReference type="Proteomes" id="UP000308092">
    <property type="component" value="Unassembled WGS sequence"/>
</dbReference>
<accession>A0A4S3J3E2</accession>
<evidence type="ECO:0000313" key="1">
    <source>
        <dbReference type="EMBL" id="THC89359.1"/>
    </source>
</evidence>
<keyword evidence="2" id="KW-1185">Reference proteome</keyword>
<gene>
    <name evidence="1" type="ORF">EYZ11_011198</name>
</gene>
<organism evidence="1 2">
    <name type="scientific">Aspergillus tanneri</name>
    <dbReference type="NCBI Taxonomy" id="1220188"/>
    <lineage>
        <taxon>Eukaryota</taxon>
        <taxon>Fungi</taxon>
        <taxon>Dikarya</taxon>
        <taxon>Ascomycota</taxon>
        <taxon>Pezizomycotina</taxon>
        <taxon>Eurotiomycetes</taxon>
        <taxon>Eurotiomycetidae</taxon>
        <taxon>Eurotiales</taxon>
        <taxon>Aspergillaceae</taxon>
        <taxon>Aspergillus</taxon>
        <taxon>Aspergillus subgen. Circumdati</taxon>
    </lineage>
</organism>
<dbReference type="EMBL" id="SOSA01000668">
    <property type="protein sequence ID" value="THC89359.1"/>
    <property type="molecule type" value="Genomic_DNA"/>
</dbReference>
<name>A0A4S3J3E2_9EURO</name>
<protein>
    <submittedName>
        <fullName evidence="1">Uncharacterized protein</fullName>
    </submittedName>
</protein>
<sequence length="51" mass="5797">MSTFGDKMLLGKLGCGQPTMDDLTAELVLNPLLEDVHENPEKYYKMNRMAH</sequence>